<evidence type="ECO:0000256" key="11">
    <source>
        <dbReference type="ARBA" id="ARBA00022679"/>
    </source>
</evidence>
<dbReference type="GO" id="GO:0006783">
    <property type="term" value="P:heme biosynthetic process"/>
    <property type="evidence" value="ECO:0007669"/>
    <property type="project" value="UniProtKB-KW"/>
</dbReference>
<comment type="similarity">
    <text evidence="7">Belongs to the glucosamine/galactosamine-6-phosphate isomerase family. 6-phosphogluconolactonase subfamily.</text>
</comment>
<feature type="domain" description="Porphobilinogen deaminase C-terminal" evidence="21">
    <location>
        <begin position="693"/>
        <end position="719"/>
    </location>
</feature>
<evidence type="ECO:0000256" key="1">
    <source>
        <dbReference type="ARBA" id="ARBA00000832"/>
    </source>
</evidence>
<protein>
    <recommendedName>
        <fullName evidence="10">Porphobilinogen deaminase</fullName>
        <ecNumber evidence="8">2.5.1.61</ecNumber>
        <ecNumber evidence="9">3.1.1.31</ecNumber>
    </recommendedName>
    <alternativeName>
        <fullName evidence="16">Hydroxymethylbilane synthase</fullName>
    </alternativeName>
    <alternativeName>
        <fullName evidence="15">Pre-uroporphyrinogen synthase</fullName>
    </alternativeName>
</protein>
<evidence type="ECO:0000259" key="21">
    <source>
        <dbReference type="Pfam" id="PF03900"/>
    </source>
</evidence>
<dbReference type="InterPro" id="IPR036803">
    <property type="entry name" value="Porphobilinogen_deaminase_C_sf"/>
</dbReference>
<evidence type="ECO:0000256" key="17">
    <source>
        <dbReference type="ARBA" id="ARBA00048169"/>
    </source>
</evidence>
<dbReference type="InterPro" id="IPR022418">
    <property type="entry name" value="Porphobilinogen_deaminase_C"/>
</dbReference>
<dbReference type="EC" id="2.5.1.61" evidence="8"/>
<dbReference type="EC" id="3.1.1.31" evidence="9"/>
<dbReference type="SUPFAM" id="SSF100950">
    <property type="entry name" value="NagB/RpiA/CoA transferase-like"/>
    <property type="match status" value="1"/>
</dbReference>
<dbReference type="Pfam" id="PF01182">
    <property type="entry name" value="Glucosamine_iso"/>
    <property type="match status" value="1"/>
</dbReference>
<dbReference type="NCBIfam" id="TIGR00212">
    <property type="entry name" value="hemC"/>
    <property type="match status" value="1"/>
</dbReference>
<accession>A0A8H7LUZ5</accession>
<comment type="function">
    <text evidence="3">Tetrapolymerization of the monopyrrole PBG into the hydroxymethylbilane pre-uroporphyrinogen in several discrete steps.</text>
</comment>
<evidence type="ECO:0000256" key="12">
    <source>
        <dbReference type="ARBA" id="ARBA00022801"/>
    </source>
</evidence>
<dbReference type="Gene3D" id="3.40.190.10">
    <property type="entry name" value="Periplasmic binding protein-like II"/>
    <property type="match status" value="2"/>
</dbReference>
<dbReference type="SUPFAM" id="SSF51197">
    <property type="entry name" value="Clavaminate synthase-like"/>
    <property type="match status" value="1"/>
</dbReference>
<dbReference type="AlphaFoldDB" id="A0A8H7LUZ5"/>
<dbReference type="Pfam" id="PF07350">
    <property type="entry name" value="Gig2-like"/>
    <property type="match status" value="1"/>
</dbReference>
<evidence type="ECO:0000256" key="18">
    <source>
        <dbReference type="SAM" id="MobiDB-lite"/>
    </source>
</evidence>
<dbReference type="FunFam" id="3.40.190.10:FF:000005">
    <property type="entry name" value="Porphobilinogen deaminase"/>
    <property type="match status" value="1"/>
</dbReference>
<evidence type="ECO:0000256" key="2">
    <source>
        <dbReference type="ARBA" id="ARBA00001916"/>
    </source>
</evidence>
<comment type="catalytic activity">
    <reaction evidence="17">
        <text>4 porphobilinogen + H2O = hydroxymethylbilane + 4 NH4(+)</text>
        <dbReference type="Rhea" id="RHEA:13185"/>
        <dbReference type="ChEBI" id="CHEBI:15377"/>
        <dbReference type="ChEBI" id="CHEBI:28938"/>
        <dbReference type="ChEBI" id="CHEBI:57845"/>
        <dbReference type="ChEBI" id="CHEBI:58126"/>
        <dbReference type="EC" id="2.5.1.61"/>
    </reaction>
</comment>
<evidence type="ECO:0000313" key="23">
    <source>
        <dbReference type="Proteomes" id="UP000602905"/>
    </source>
</evidence>
<dbReference type="PRINTS" id="PR00151">
    <property type="entry name" value="PORPHBDMNASE"/>
</dbReference>
<feature type="compositionally biased region" description="Basic and acidic residues" evidence="18">
    <location>
        <begin position="809"/>
        <end position="838"/>
    </location>
</feature>
<dbReference type="PANTHER" id="PTHR30613:SF1">
    <property type="entry name" value="DUF1479 DOMAIN PROTEIN (AFU_ORTHOLOGUE AFUA_5G09280)"/>
    <property type="match status" value="1"/>
</dbReference>
<feature type="non-terminal residue" evidence="22">
    <location>
        <position position="1"/>
    </location>
</feature>
<evidence type="ECO:0000256" key="14">
    <source>
        <dbReference type="ARBA" id="ARBA00023244"/>
    </source>
</evidence>
<dbReference type="GO" id="GO:0005975">
    <property type="term" value="P:carbohydrate metabolic process"/>
    <property type="evidence" value="ECO:0007669"/>
    <property type="project" value="InterPro"/>
</dbReference>
<evidence type="ECO:0000313" key="22">
    <source>
        <dbReference type="EMBL" id="KAF8707499.1"/>
    </source>
</evidence>
<feature type="domain" description="Porphobilinogen deaminase N-terminal" evidence="20">
    <location>
        <begin position="468"/>
        <end position="679"/>
    </location>
</feature>
<dbReference type="Pfam" id="PF03900">
    <property type="entry name" value="Porphobil_deamC"/>
    <property type="match status" value="1"/>
</dbReference>
<evidence type="ECO:0000256" key="8">
    <source>
        <dbReference type="ARBA" id="ARBA00012655"/>
    </source>
</evidence>
<dbReference type="Gene3D" id="2.60.120.330">
    <property type="entry name" value="B-lactam Antibiotic, Isopenicillin N Synthase, Chain"/>
    <property type="match status" value="1"/>
</dbReference>
<organism evidence="22 23">
    <name type="scientific">Rhizoctonia solani</name>
    <dbReference type="NCBI Taxonomy" id="456999"/>
    <lineage>
        <taxon>Eukaryota</taxon>
        <taxon>Fungi</taxon>
        <taxon>Dikarya</taxon>
        <taxon>Basidiomycota</taxon>
        <taxon>Agaricomycotina</taxon>
        <taxon>Agaricomycetes</taxon>
        <taxon>Cantharellales</taxon>
        <taxon>Ceratobasidiaceae</taxon>
        <taxon>Rhizoctonia</taxon>
    </lineage>
</organism>
<evidence type="ECO:0000256" key="10">
    <source>
        <dbReference type="ARBA" id="ARBA00016519"/>
    </source>
</evidence>
<evidence type="ECO:0000256" key="16">
    <source>
        <dbReference type="ARBA" id="ARBA00033064"/>
    </source>
</evidence>
<dbReference type="Gene3D" id="3.40.50.1360">
    <property type="match status" value="1"/>
</dbReference>
<dbReference type="PANTHER" id="PTHR30613">
    <property type="entry name" value="UNCHARACTERIZED PROTEIN YBIU-RELATED"/>
    <property type="match status" value="1"/>
</dbReference>
<comment type="pathway">
    <text evidence="4">Porphyrin-containing compound metabolism; protoporphyrin-IX biosynthesis; coproporphyrinogen-III from 5-aminolevulinate: step 2/4.</text>
</comment>
<evidence type="ECO:0000259" key="19">
    <source>
        <dbReference type="Pfam" id="PF01182"/>
    </source>
</evidence>
<evidence type="ECO:0000259" key="20">
    <source>
        <dbReference type="Pfam" id="PF01379"/>
    </source>
</evidence>
<evidence type="ECO:0000256" key="13">
    <source>
        <dbReference type="ARBA" id="ARBA00023133"/>
    </source>
</evidence>
<reference evidence="22" key="1">
    <citation type="submission" date="2020-09" db="EMBL/GenBank/DDBJ databases">
        <title>Comparative genome analyses of four rice-infecting Rhizoctonia solani isolates reveal extensive enrichment of homogalacturonan modification genes.</title>
        <authorList>
            <person name="Lee D.-Y."/>
            <person name="Jeon J."/>
            <person name="Kim K.-T."/>
            <person name="Cheong K."/>
            <person name="Song H."/>
            <person name="Choi G."/>
            <person name="Ko J."/>
            <person name="Opiyo S.O."/>
            <person name="Zuo S."/>
            <person name="Madhav S."/>
            <person name="Lee Y.-H."/>
            <person name="Wang G.-L."/>
        </authorList>
    </citation>
    <scope>NUCLEOTIDE SEQUENCE</scope>
    <source>
        <strain evidence="22">AG1-IA WGL</strain>
    </source>
</reference>
<dbReference type="InterPro" id="IPR037171">
    <property type="entry name" value="NagB/RpiA_transferase-like"/>
</dbReference>
<dbReference type="InterPro" id="IPR000860">
    <property type="entry name" value="HemC"/>
</dbReference>
<feature type="domain" description="Glucosamine/galactosamine-6-phosphate isomerase" evidence="19">
    <location>
        <begin position="891"/>
        <end position="1114"/>
    </location>
</feature>
<evidence type="ECO:0000256" key="5">
    <source>
        <dbReference type="ARBA" id="ARBA00004961"/>
    </source>
</evidence>
<dbReference type="OrthoDB" id="8249012at2759"/>
<dbReference type="GO" id="GO:0017057">
    <property type="term" value="F:6-phosphogluconolactonase activity"/>
    <property type="evidence" value="ECO:0007669"/>
    <property type="project" value="UniProtKB-EC"/>
</dbReference>
<dbReference type="InterPro" id="IPR022417">
    <property type="entry name" value="Porphobilin_deaminase_N"/>
</dbReference>
<comment type="catalytic activity">
    <reaction evidence="1">
        <text>6-phospho-D-glucono-1,5-lactone + H2O = 6-phospho-D-gluconate + H(+)</text>
        <dbReference type="Rhea" id="RHEA:12556"/>
        <dbReference type="ChEBI" id="CHEBI:15377"/>
        <dbReference type="ChEBI" id="CHEBI:15378"/>
        <dbReference type="ChEBI" id="CHEBI:57955"/>
        <dbReference type="ChEBI" id="CHEBI:58759"/>
        <dbReference type="EC" id="3.1.1.31"/>
    </reaction>
</comment>
<keyword evidence="12" id="KW-0378">Hydrolase</keyword>
<evidence type="ECO:0000256" key="4">
    <source>
        <dbReference type="ARBA" id="ARBA00004735"/>
    </source>
</evidence>
<dbReference type="EMBL" id="JACYCD010000049">
    <property type="protein sequence ID" value="KAF8707499.1"/>
    <property type="molecule type" value="Genomic_DNA"/>
</dbReference>
<keyword evidence="11" id="KW-0808">Transferase</keyword>
<comment type="pathway">
    <text evidence="5">Carbohydrate degradation; pentose phosphate pathway; D-ribulose 5-phosphate from D-glucose 6-phosphate (oxidative stage): step 2/3.</text>
</comment>
<keyword evidence="13" id="KW-0350">Heme biosynthesis</keyword>
<dbReference type="GO" id="GO:0006098">
    <property type="term" value="P:pentose-phosphate shunt"/>
    <property type="evidence" value="ECO:0007669"/>
    <property type="project" value="InterPro"/>
</dbReference>
<keyword evidence="14" id="KW-0627">Porphyrin biosynthesis</keyword>
<comment type="caution">
    <text evidence="22">The sequence shown here is derived from an EMBL/GenBank/DDBJ whole genome shotgun (WGS) entry which is preliminary data.</text>
</comment>
<proteinExistence type="inferred from homology"/>
<evidence type="ECO:0000256" key="6">
    <source>
        <dbReference type="ARBA" id="ARBA00005638"/>
    </source>
</evidence>
<dbReference type="Proteomes" id="UP000602905">
    <property type="component" value="Unassembled WGS sequence"/>
</dbReference>
<feature type="region of interest" description="Disordered" evidence="18">
    <location>
        <begin position="809"/>
        <end position="853"/>
    </location>
</feature>
<dbReference type="CDD" id="cd01400">
    <property type="entry name" value="6PGL"/>
    <property type="match status" value="1"/>
</dbReference>
<feature type="region of interest" description="Disordered" evidence="18">
    <location>
        <begin position="722"/>
        <end position="753"/>
    </location>
</feature>
<gene>
    <name evidence="22" type="ORF">RHS03_04190</name>
</gene>
<comment type="similarity">
    <text evidence="6">Belongs to the HMBS family.</text>
</comment>
<dbReference type="SUPFAM" id="SSF54782">
    <property type="entry name" value="Porphobilinogen deaminase (hydroxymethylbilane synthase), C-terminal domain"/>
    <property type="match status" value="1"/>
</dbReference>
<dbReference type="GO" id="GO:0004418">
    <property type="term" value="F:hydroxymethylbilane synthase activity"/>
    <property type="evidence" value="ECO:0007669"/>
    <property type="project" value="UniProtKB-EC"/>
</dbReference>
<dbReference type="Pfam" id="PF01379">
    <property type="entry name" value="Porphobil_deam"/>
    <property type="match status" value="1"/>
</dbReference>
<dbReference type="Gene3D" id="3.30.160.40">
    <property type="entry name" value="Porphobilinogen deaminase, C-terminal domain"/>
    <property type="match status" value="1"/>
</dbReference>
<dbReference type="NCBIfam" id="TIGR01198">
    <property type="entry name" value="pgl"/>
    <property type="match status" value="1"/>
</dbReference>
<dbReference type="InterPro" id="IPR027443">
    <property type="entry name" value="IPNS-like_sf"/>
</dbReference>
<dbReference type="InterPro" id="IPR010856">
    <property type="entry name" value="Gig2-like"/>
</dbReference>
<dbReference type="CDD" id="cd13645">
    <property type="entry name" value="PBP2_HuPBGD_like"/>
    <property type="match status" value="1"/>
</dbReference>
<dbReference type="FunFam" id="3.40.190.10:FF:000086">
    <property type="entry name" value="Probable porphobilinogen deaminase"/>
    <property type="match status" value="1"/>
</dbReference>
<sequence>MRKLDRIAAPFTPRFADLKRSLVTPEDENKLTESWNKLLVALKDRIEEIKKTGSPIVPQVEFSELSSLESSKLEEIKRTGCVVIHGVIDEATAAGYKGKLEEYIRANPEARGFPPENKQFFELYWSESQLQARAHPNVLSAAGWLNSLFHAQETSAVSLSTPLMYADRFRIRKPGVQWTSHSPHVDGGSIERWEDPGLRKCFENILGGDWEKHDPYDLTYRLDGNSDMYNRPNQCSVFRTWQGWLAMSSTGPGEGTIRFFPDLTLSTAYIMLRPFFKPLDGNVNNIDPSNWKIDVGGSPNFEGVQRELDPDGTETFRSIQLNNESHPHLALDHTMTSVPKVNPGDMVFWHCDLIHSVESTHSGTQDSSVMYIPAVPVTTANAAYVARQRDTFLVGMPPPDFPQYPDTGESKFVSKGLPEHIQSAEGQSSMGLKPFSTSLPSLKFGEKDVLNKANALFETSSSPRTKFTIGSRASKLAQVQAESVRDSLAALHPDKTFDILYMTTEGDKNQSQALYLLGGKALWTKELEISLFDRQIDMIVHCLKDVPTLLPEGGEIGAILEREDPRDSLVVKEGLSYKSLEELPDGSVIGTSSVRRVAQLKKSFPNLVFNDVRGNLNTRLSKLDDPKGPFTAIVLARAGLVRLGLESRITCDIEAPTLLYAVGQGALAVETRSNDPETQELLTQLEDWRTAWSCRAERACLRMLEGGCSVPVGVNSLLEEHEDDAVGQSGAEAGSSSEGVQAESSKSAPRASKLTLTGTVTSLDGSKHIHHTITTVVSSAEEAEDVGKGVAKALIVNGAKDILEEINRERESRVQRERQQDAERALRPEELETDDLKRKTPANQSGANAPSDKEHLATLTAVAPVIFIVFQTSAMVSSHAPQPPIVHSFSTSSALIDSLAEFIIKAQTEAIEKRNKFTIALSGGSLPKMLKGLIGRRDVPWDKWYVYFADERLVPLSHEDSNYSLCDKEFLSHVPIPRTNIHTIDEKLLDDAEEAADAYEKILIREFAQKDSARFPVFDLILLGMGPDGHTCSLFPGHELLNETDRWIAPIEDSPKPPPRRVTFTFPVLNHAAKVSFVATGEGKQEMLQRILDHPEQGLPCSRVLPLAPGQVYWFVDDAASARVQYKKTQFKL</sequence>
<dbReference type="FunFam" id="3.40.50.1360:FF:000005">
    <property type="entry name" value="6-phosphogluconolactonase"/>
    <property type="match status" value="1"/>
</dbReference>
<evidence type="ECO:0000256" key="7">
    <source>
        <dbReference type="ARBA" id="ARBA00010662"/>
    </source>
</evidence>
<comment type="cofactor">
    <cofactor evidence="2">
        <name>dipyrromethane</name>
        <dbReference type="ChEBI" id="CHEBI:60342"/>
    </cofactor>
</comment>
<dbReference type="InterPro" id="IPR006148">
    <property type="entry name" value="Glc/Gal-6P_isomerase"/>
</dbReference>
<evidence type="ECO:0000256" key="9">
    <source>
        <dbReference type="ARBA" id="ARBA00013198"/>
    </source>
</evidence>
<dbReference type="InterPro" id="IPR005900">
    <property type="entry name" value="6-phosphogluconolactonase_DevB"/>
</dbReference>
<dbReference type="HAMAP" id="MF_00260">
    <property type="entry name" value="Porphobil_deam"/>
    <property type="match status" value="1"/>
</dbReference>
<evidence type="ECO:0000256" key="15">
    <source>
        <dbReference type="ARBA" id="ARBA00030685"/>
    </source>
</evidence>
<name>A0A8H7LUZ5_9AGAM</name>
<dbReference type="SUPFAM" id="SSF53850">
    <property type="entry name" value="Periplasmic binding protein-like II"/>
    <property type="match status" value="1"/>
</dbReference>
<evidence type="ECO:0000256" key="3">
    <source>
        <dbReference type="ARBA" id="ARBA00002869"/>
    </source>
</evidence>
<feature type="compositionally biased region" description="Low complexity" evidence="18">
    <location>
        <begin position="726"/>
        <end position="745"/>
    </location>
</feature>